<evidence type="ECO:0000313" key="3">
    <source>
        <dbReference type="Proteomes" id="UP000001542"/>
    </source>
</evidence>
<name>A2F5V8_TRIV3</name>
<proteinExistence type="predicted"/>
<dbReference type="KEGG" id="tva:4757557"/>
<feature type="transmembrane region" description="Helical" evidence="1">
    <location>
        <begin position="294"/>
        <end position="319"/>
    </location>
</feature>
<sequence length="323" mass="36926">MTQENPPPAEPDTIELIDPVSFSITGSQYELFISRFDSLNLEEIKIEYDEKGIYVGCDTCPFSFICGLFKPDLHIDQVESSQNEKTINIKLKFKEELQRLDILDAKPWKDHTPDLFTIARDDFPDLDTARKLSKIIIESRWISPILDLVTFHIKLLPLYDLFVPAMELIVAKYTQQPKLLLAYMYYKMNINGDIIIVYCRSAKNSNIIASNLLGICLSPLSTIKCHKNLIASIGYLKTSIIHPDQIAGEDAIYEFCMLLYNGLGMKKDKELAQKIYNNRLQNYQRKLIRCSTNAFSAALSILGYTTLITAGLFAFCYIFDEKP</sequence>
<keyword evidence="3" id="KW-1185">Reference proteome</keyword>
<keyword evidence="1" id="KW-0812">Transmembrane</keyword>
<dbReference type="VEuPathDB" id="TrichDB:TVAGG3_0871130"/>
<accession>A2F5V8</accession>
<evidence type="ECO:0000256" key="1">
    <source>
        <dbReference type="SAM" id="Phobius"/>
    </source>
</evidence>
<dbReference type="InParanoid" id="A2F5V8"/>
<reference evidence="2" key="1">
    <citation type="submission" date="2006-10" db="EMBL/GenBank/DDBJ databases">
        <authorList>
            <person name="Amadeo P."/>
            <person name="Zhao Q."/>
            <person name="Wortman J."/>
            <person name="Fraser-Liggett C."/>
            <person name="Carlton J."/>
        </authorList>
    </citation>
    <scope>NUCLEOTIDE SEQUENCE</scope>
    <source>
        <strain evidence="2">G3</strain>
    </source>
</reference>
<dbReference type="RefSeq" id="XP_001312673.1">
    <property type="nucleotide sequence ID" value="XM_001312672.1"/>
</dbReference>
<reference evidence="2" key="2">
    <citation type="journal article" date="2007" name="Science">
        <title>Draft genome sequence of the sexually transmitted pathogen Trichomonas vaginalis.</title>
        <authorList>
            <person name="Carlton J.M."/>
            <person name="Hirt R.P."/>
            <person name="Silva J.C."/>
            <person name="Delcher A.L."/>
            <person name="Schatz M."/>
            <person name="Zhao Q."/>
            <person name="Wortman J.R."/>
            <person name="Bidwell S.L."/>
            <person name="Alsmark U.C.M."/>
            <person name="Besteiro S."/>
            <person name="Sicheritz-Ponten T."/>
            <person name="Noel C.J."/>
            <person name="Dacks J.B."/>
            <person name="Foster P.G."/>
            <person name="Simillion C."/>
            <person name="Van de Peer Y."/>
            <person name="Miranda-Saavedra D."/>
            <person name="Barton G.J."/>
            <person name="Westrop G.D."/>
            <person name="Mueller S."/>
            <person name="Dessi D."/>
            <person name="Fiori P.L."/>
            <person name="Ren Q."/>
            <person name="Paulsen I."/>
            <person name="Zhang H."/>
            <person name="Bastida-Corcuera F.D."/>
            <person name="Simoes-Barbosa A."/>
            <person name="Brown M.T."/>
            <person name="Hayes R.D."/>
            <person name="Mukherjee M."/>
            <person name="Okumura C.Y."/>
            <person name="Schneider R."/>
            <person name="Smith A.J."/>
            <person name="Vanacova S."/>
            <person name="Villalvazo M."/>
            <person name="Haas B.J."/>
            <person name="Pertea M."/>
            <person name="Feldblyum T.V."/>
            <person name="Utterback T.R."/>
            <person name="Shu C.L."/>
            <person name="Osoegawa K."/>
            <person name="de Jong P.J."/>
            <person name="Hrdy I."/>
            <person name="Horvathova L."/>
            <person name="Zubacova Z."/>
            <person name="Dolezal P."/>
            <person name="Malik S.B."/>
            <person name="Logsdon J.M. Jr."/>
            <person name="Henze K."/>
            <person name="Gupta A."/>
            <person name="Wang C.C."/>
            <person name="Dunne R.L."/>
            <person name="Upcroft J.A."/>
            <person name="Upcroft P."/>
            <person name="White O."/>
            <person name="Salzberg S.L."/>
            <person name="Tang P."/>
            <person name="Chiu C.-H."/>
            <person name="Lee Y.-S."/>
            <person name="Embley T.M."/>
            <person name="Coombs G.H."/>
            <person name="Mottram J.C."/>
            <person name="Tachezy J."/>
            <person name="Fraser-Liggett C.M."/>
            <person name="Johnson P.J."/>
        </authorList>
    </citation>
    <scope>NUCLEOTIDE SEQUENCE [LARGE SCALE GENOMIC DNA]</scope>
    <source>
        <strain evidence="2">G3</strain>
    </source>
</reference>
<organism evidence="2 3">
    <name type="scientific">Trichomonas vaginalis (strain ATCC PRA-98 / G3)</name>
    <dbReference type="NCBI Taxonomy" id="412133"/>
    <lineage>
        <taxon>Eukaryota</taxon>
        <taxon>Metamonada</taxon>
        <taxon>Parabasalia</taxon>
        <taxon>Trichomonadida</taxon>
        <taxon>Trichomonadidae</taxon>
        <taxon>Trichomonas</taxon>
    </lineage>
</organism>
<keyword evidence="1" id="KW-0472">Membrane</keyword>
<gene>
    <name evidence="2" type="ORF">TVAG_472450</name>
</gene>
<dbReference type="Proteomes" id="UP000001542">
    <property type="component" value="Unassembled WGS sequence"/>
</dbReference>
<dbReference type="EMBL" id="DS113627">
    <property type="protein sequence ID" value="EAX99743.1"/>
    <property type="molecule type" value="Genomic_DNA"/>
</dbReference>
<keyword evidence="1" id="KW-1133">Transmembrane helix</keyword>
<dbReference type="VEuPathDB" id="TrichDB:TVAG_472450"/>
<protein>
    <submittedName>
        <fullName evidence="2">Uncharacterized protein</fullName>
    </submittedName>
</protein>
<dbReference type="AlphaFoldDB" id="A2F5V8"/>
<evidence type="ECO:0000313" key="2">
    <source>
        <dbReference type="EMBL" id="EAX99743.1"/>
    </source>
</evidence>